<protein>
    <submittedName>
        <fullName evidence="1">Uncharacterized protein</fullName>
    </submittedName>
</protein>
<sequence>MSKDSNNSNDKALEHLSKSLQFEAVNENEAGQLAGGFSDAVSEEQLEDININIFKCKCSVKPTEPTTSTN</sequence>
<reference evidence="2" key="1">
    <citation type="submission" date="2016-10" db="EMBL/GenBank/DDBJ databases">
        <authorList>
            <person name="Varghese N."/>
            <person name="Submissions S."/>
        </authorList>
    </citation>
    <scope>NUCLEOTIDE SEQUENCE [LARGE SCALE GENOMIC DNA]</scope>
    <source>
        <strain evidence="2">DSM 17453</strain>
    </source>
</reference>
<dbReference type="AlphaFoldDB" id="A0A1H8C5Z4"/>
<keyword evidence="2" id="KW-1185">Reference proteome</keyword>
<proteinExistence type="predicted"/>
<evidence type="ECO:0000313" key="2">
    <source>
        <dbReference type="Proteomes" id="UP000199450"/>
    </source>
</evidence>
<dbReference type="EMBL" id="FOBV01000008">
    <property type="protein sequence ID" value="SEM90476.1"/>
    <property type="molecule type" value="Genomic_DNA"/>
</dbReference>
<dbReference type="OrthoDB" id="680589at2"/>
<organism evidence="1 2">
    <name type="scientific">Chryseobacterium taichungense</name>
    <dbReference type="NCBI Taxonomy" id="295069"/>
    <lineage>
        <taxon>Bacteria</taxon>
        <taxon>Pseudomonadati</taxon>
        <taxon>Bacteroidota</taxon>
        <taxon>Flavobacteriia</taxon>
        <taxon>Flavobacteriales</taxon>
        <taxon>Weeksellaceae</taxon>
        <taxon>Chryseobacterium group</taxon>
        <taxon>Chryseobacterium</taxon>
    </lineage>
</organism>
<dbReference type="RefSeq" id="WP_090001104.1">
    <property type="nucleotide sequence ID" value="NZ_FOBV01000008.1"/>
</dbReference>
<evidence type="ECO:0000313" key="1">
    <source>
        <dbReference type="EMBL" id="SEM90476.1"/>
    </source>
</evidence>
<accession>A0A1H8C5Z4</accession>
<dbReference type="STRING" id="295069.SAMN05421856_10898"/>
<name>A0A1H8C5Z4_9FLAO</name>
<dbReference type="Proteomes" id="UP000199450">
    <property type="component" value="Unassembled WGS sequence"/>
</dbReference>
<gene>
    <name evidence="1" type="ORF">SAMN05421856_10898</name>
</gene>